<name>A0A0D7A1H5_9AGAR</name>
<dbReference type="SUPFAM" id="SSF55781">
    <property type="entry name" value="GAF domain-like"/>
    <property type="match status" value="1"/>
</dbReference>
<protein>
    <submittedName>
        <fullName evidence="1">GAF domain-like protein</fullName>
    </submittedName>
</protein>
<dbReference type="PROSITE" id="PS01320">
    <property type="entry name" value="UPF0067"/>
    <property type="match status" value="1"/>
</dbReference>
<dbReference type="InterPro" id="IPR051330">
    <property type="entry name" value="Phosphatase_reg/MetRdx"/>
</dbReference>
<dbReference type="Proteomes" id="UP000054144">
    <property type="component" value="Unassembled WGS sequence"/>
</dbReference>
<dbReference type="InterPro" id="IPR000614">
    <property type="entry name" value="FRMsr_CS"/>
</dbReference>
<sequence>MPHADASLVPETITTKTAFWEHVHEQLAALIDGQRNWACIPFPSTGITVSNLANASSLIFNALAAFPAHFGQDPHQAVNWCFYLDQSHFPVARLSATPTAHEKTQSSNRQLLLGPFSGKPACQFINTTPGRARGVCADAFLKRETVLVEDVNAYPGHIACDGETKSEIVCPLILHTDSGSVPLGVLDLDCLRLAGFDGDDRKGLEKIVALLVEACDW</sequence>
<dbReference type="PANTHER" id="PTHR21021">
    <property type="entry name" value="GAF/PUTATIVE CYTOSKELETAL PROTEIN"/>
    <property type="match status" value="1"/>
</dbReference>
<evidence type="ECO:0000313" key="2">
    <source>
        <dbReference type="Proteomes" id="UP000054144"/>
    </source>
</evidence>
<dbReference type="AlphaFoldDB" id="A0A0D7A1H5"/>
<dbReference type="GO" id="GO:0005829">
    <property type="term" value="C:cytosol"/>
    <property type="evidence" value="ECO:0007669"/>
    <property type="project" value="TreeGrafter"/>
</dbReference>
<dbReference type="GO" id="GO:0033745">
    <property type="term" value="F:L-methionine-(R)-S-oxide reductase activity"/>
    <property type="evidence" value="ECO:0007669"/>
    <property type="project" value="TreeGrafter"/>
</dbReference>
<dbReference type="PANTHER" id="PTHR21021:SF15">
    <property type="entry name" value="FREE METHIONINE-R-SULFOXIDE REDUCTASE"/>
    <property type="match status" value="1"/>
</dbReference>
<accession>A0A0D7A1H5</accession>
<dbReference type="InterPro" id="IPR029016">
    <property type="entry name" value="GAF-like_dom_sf"/>
</dbReference>
<keyword evidence="2" id="KW-1185">Reference proteome</keyword>
<gene>
    <name evidence="1" type="ORF">FISHEDRAFT_51305</name>
</gene>
<dbReference type="OrthoDB" id="15735at2759"/>
<organism evidence="1 2">
    <name type="scientific">Fistulina hepatica ATCC 64428</name>
    <dbReference type="NCBI Taxonomy" id="1128425"/>
    <lineage>
        <taxon>Eukaryota</taxon>
        <taxon>Fungi</taxon>
        <taxon>Dikarya</taxon>
        <taxon>Basidiomycota</taxon>
        <taxon>Agaricomycotina</taxon>
        <taxon>Agaricomycetes</taxon>
        <taxon>Agaricomycetidae</taxon>
        <taxon>Agaricales</taxon>
        <taxon>Fistulinaceae</taxon>
        <taxon>Fistulina</taxon>
    </lineage>
</organism>
<dbReference type="EMBL" id="KN882089">
    <property type="protein sequence ID" value="KIY44585.1"/>
    <property type="molecule type" value="Genomic_DNA"/>
</dbReference>
<evidence type="ECO:0000313" key="1">
    <source>
        <dbReference type="EMBL" id="KIY44585.1"/>
    </source>
</evidence>
<proteinExistence type="predicted"/>
<reference evidence="1 2" key="1">
    <citation type="journal article" date="2015" name="Fungal Genet. Biol.">
        <title>Evolution of novel wood decay mechanisms in Agaricales revealed by the genome sequences of Fistulina hepatica and Cylindrobasidium torrendii.</title>
        <authorList>
            <person name="Floudas D."/>
            <person name="Held B.W."/>
            <person name="Riley R."/>
            <person name="Nagy L.G."/>
            <person name="Koehler G."/>
            <person name="Ransdell A.S."/>
            <person name="Younus H."/>
            <person name="Chow J."/>
            <person name="Chiniquy J."/>
            <person name="Lipzen A."/>
            <person name="Tritt A."/>
            <person name="Sun H."/>
            <person name="Haridas S."/>
            <person name="LaButti K."/>
            <person name="Ohm R.A."/>
            <person name="Kues U."/>
            <person name="Blanchette R.A."/>
            <person name="Grigoriev I.V."/>
            <person name="Minto R.E."/>
            <person name="Hibbett D.S."/>
        </authorList>
    </citation>
    <scope>NUCLEOTIDE SEQUENCE [LARGE SCALE GENOMIC DNA]</scope>
    <source>
        <strain evidence="1 2">ATCC 64428</strain>
    </source>
</reference>
<dbReference type="Gene3D" id="3.30.450.40">
    <property type="match status" value="1"/>
</dbReference>